<evidence type="ECO:0000256" key="1">
    <source>
        <dbReference type="ARBA" id="ARBA00004123"/>
    </source>
</evidence>
<dbReference type="InterPro" id="IPR006458">
    <property type="entry name" value="Ovate_C"/>
</dbReference>
<feature type="compositionally biased region" description="Low complexity" evidence="7">
    <location>
        <begin position="119"/>
        <end position="137"/>
    </location>
</feature>
<feature type="region of interest" description="Disordered" evidence="7">
    <location>
        <begin position="270"/>
        <end position="291"/>
    </location>
</feature>
<dbReference type="PANTHER" id="PTHR33057:SF128">
    <property type="entry name" value="TRANSCRIPTION REPRESSOR OFP3"/>
    <property type="match status" value="1"/>
</dbReference>
<gene>
    <name evidence="9" type="ORF">HHK36_016032</name>
</gene>
<dbReference type="Proteomes" id="UP000655225">
    <property type="component" value="Unassembled WGS sequence"/>
</dbReference>
<dbReference type="Pfam" id="PF13724">
    <property type="entry name" value="DNA_binding_2"/>
    <property type="match status" value="1"/>
</dbReference>
<feature type="compositionally biased region" description="Low complexity" evidence="7">
    <location>
        <begin position="347"/>
        <end position="358"/>
    </location>
</feature>
<feature type="domain" description="OVATE" evidence="8">
    <location>
        <begin position="370"/>
        <end position="429"/>
    </location>
</feature>
<keyword evidence="3 6" id="KW-0805">Transcription regulation</keyword>
<evidence type="ECO:0000313" key="10">
    <source>
        <dbReference type="Proteomes" id="UP000655225"/>
    </source>
</evidence>
<name>A0A834Z0P4_TETSI</name>
<evidence type="ECO:0000256" key="3">
    <source>
        <dbReference type="ARBA" id="ARBA00023015"/>
    </source>
</evidence>
<evidence type="ECO:0000259" key="8">
    <source>
        <dbReference type="PROSITE" id="PS51754"/>
    </source>
</evidence>
<feature type="compositionally biased region" description="Basic and acidic residues" evidence="7">
    <location>
        <begin position="109"/>
        <end position="118"/>
    </location>
</feature>
<dbReference type="Pfam" id="PF04844">
    <property type="entry name" value="Ovate"/>
    <property type="match status" value="1"/>
</dbReference>
<accession>A0A834Z0P4</accession>
<dbReference type="NCBIfam" id="TIGR01568">
    <property type="entry name" value="A_thal_3678"/>
    <property type="match status" value="1"/>
</dbReference>
<dbReference type="OMA" id="HYHHLII"/>
<comment type="caution">
    <text evidence="9">The sequence shown here is derived from an EMBL/GenBank/DDBJ whole genome shotgun (WGS) entry which is preliminary data.</text>
</comment>
<protein>
    <recommendedName>
        <fullName evidence="6">Transcription repressor</fullName>
    </recommendedName>
    <alternativeName>
        <fullName evidence="6">Ovate family protein</fullName>
    </alternativeName>
</protein>
<evidence type="ECO:0000256" key="7">
    <source>
        <dbReference type="SAM" id="MobiDB-lite"/>
    </source>
</evidence>
<evidence type="ECO:0000256" key="4">
    <source>
        <dbReference type="ARBA" id="ARBA00023163"/>
    </source>
</evidence>
<reference evidence="9 10" key="1">
    <citation type="submission" date="2020-04" db="EMBL/GenBank/DDBJ databases">
        <title>Plant Genome Project.</title>
        <authorList>
            <person name="Zhang R.-G."/>
        </authorList>
    </citation>
    <scope>NUCLEOTIDE SEQUENCE [LARGE SCALE GENOMIC DNA]</scope>
    <source>
        <strain evidence="9">YNK0</strain>
        <tissue evidence="9">Leaf</tissue>
    </source>
</reference>
<dbReference type="AlphaFoldDB" id="A0A834Z0P4"/>
<sequence length="435" mass="49420">MAAQTTLRRGEGERFRLKKREFSVASLQSSSERERERCMGNYRFRLSDMMPNAWFYKLKDVGISRSRNQNTSHPIKKKQSPTATQQNLSYYFTDDRFHNNNSPINPKASDTHFPDPPRRSSSSNRRSTPRSSSPMIRTSSVSAACSCRATFDSVWNMSEYSSPDYYSLSPHLQSSPQAHESPRLPEFWPTTDSFDALASWSTSCSCRLTSSATATATATATDIIINMDNKSFTRNFDTIPHGLDQLPPILTKPAKFNDMIRDIKKIKDTIQPPKFRRSSSKKLEEKNVRGSLSVKVVKDESSKILKQHKTSTTTTTPIRRSSTTNSGGVKLRANSPRIASRKIQAYSRKSMSSNTSSKSSRRSHSENFAIVKSSLDPQRDFRDSMVEMIVENNIRASKDLEDLLACYLSLNSKVYHNLIVKVFEQIWFDLADIRL</sequence>
<feature type="region of interest" description="Disordered" evidence="7">
    <location>
        <begin position="94"/>
        <end position="137"/>
    </location>
</feature>
<evidence type="ECO:0000256" key="5">
    <source>
        <dbReference type="ARBA" id="ARBA00023242"/>
    </source>
</evidence>
<dbReference type="PROSITE" id="PS51754">
    <property type="entry name" value="OVATE"/>
    <property type="match status" value="1"/>
</dbReference>
<keyword evidence="5 6" id="KW-0539">Nucleus</keyword>
<keyword evidence="2 6" id="KW-0678">Repressor</keyword>
<comment type="subcellular location">
    <subcellularLocation>
        <location evidence="1 6">Nucleus</location>
    </subcellularLocation>
</comment>
<dbReference type="EMBL" id="JABCRI010000011">
    <property type="protein sequence ID" value="KAF8397125.1"/>
    <property type="molecule type" value="Genomic_DNA"/>
</dbReference>
<dbReference type="GO" id="GO:0003677">
    <property type="term" value="F:DNA binding"/>
    <property type="evidence" value="ECO:0007669"/>
    <property type="project" value="InterPro"/>
</dbReference>
<keyword evidence="4 6" id="KW-0804">Transcription</keyword>
<feature type="compositionally biased region" description="Low complexity" evidence="7">
    <location>
        <begin position="310"/>
        <end position="326"/>
    </location>
</feature>
<organism evidence="9 10">
    <name type="scientific">Tetracentron sinense</name>
    <name type="common">Spur-leaf</name>
    <dbReference type="NCBI Taxonomy" id="13715"/>
    <lineage>
        <taxon>Eukaryota</taxon>
        <taxon>Viridiplantae</taxon>
        <taxon>Streptophyta</taxon>
        <taxon>Embryophyta</taxon>
        <taxon>Tracheophyta</taxon>
        <taxon>Spermatophyta</taxon>
        <taxon>Magnoliopsida</taxon>
        <taxon>Trochodendrales</taxon>
        <taxon>Trochodendraceae</taxon>
        <taxon>Tetracentron</taxon>
    </lineage>
</organism>
<dbReference type="InterPro" id="IPR025830">
    <property type="entry name" value="DNA_bnd_dom_ovate"/>
</dbReference>
<proteinExistence type="predicted"/>
<dbReference type="InterPro" id="IPR038933">
    <property type="entry name" value="Ovate"/>
</dbReference>
<comment type="function">
    <text evidence="6">Transcriptional repressor that regulates multiple aspects of plant growth and development.</text>
</comment>
<dbReference type="OrthoDB" id="1928390at2759"/>
<evidence type="ECO:0000313" key="9">
    <source>
        <dbReference type="EMBL" id="KAF8397125.1"/>
    </source>
</evidence>
<evidence type="ECO:0000256" key="2">
    <source>
        <dbReference type="ARBA" id="ARBA00022491"/>
    </source>
</evidence>
<evidence type="ECO:0000256" key="6">
    <source>
        <dbReference type="RuleBase" id="RU367028"/>
    </source>
</evidence>
<feature type="region of interest" description="Disordered" evidence="7">
    <location>
        <begin position="305"/>
        <end position="369"/>
    </location>
</feature>
<keyword evidence="10" id="KW-1185">Reference proteome</keyword>
<dbReference type="PANTHER" id="PTHR33057">
    <property type="entry name" value="TRANSCRIPTION REPRESSOR OFP7-RELATED"/>
    <property type="match status" value="1"/>
</dbReference>
<dbReference type="GO" id="GO:0005634">
    <property type="term" value="C:nucleus"/>
    <property type="evidence" value="ECO:0007669"/>
    <property type="project" value="UniProtKB-SubCell"/>
</dbReference>
<dbReference type="GO" id="GO:0045892">
    <property type="term" value="P:negative regulation of DNA-templated transcription"/>
    <property type="evidence" value="ECO:0007669"/>
    <property type="project" value="UniProtKB-UniRule"/>
</dbReference>